<gene>
    <name evidence="3" type="ORF">IC608_17690</name>
</gene>
<sequence length="53" mass="6014">MAHHAEPHPPLDHESPMDYAQHERTYNGFVQGVKWSVIATAVVVIILYFLISP</sequence>
<dbReference type="Proteomes" id="UP000654108">
    <property type="component" value="Unassembled WGS sequence"/>
</dbReference>
<organism evidence="3 4">
    <name type="scientific">Devosia oryzisoli</name>
    <dbReference type="NCBI Taxonomy" id="2774138"/>
    <lineage>
        <taxon>Bacteria</taxon>
        <taxon>Pseudomonadati</taxon>
        <taxon>Pseudomonadota</taxon>
        <taxon>Alphaproteobacteria</taxon>
        <taxon>Hyphomicrobiales</taxon>
        <taxon>Devosiaceae</taxon>
        <taxon>Devosia</taxon>
    </lineage>
</organism>
<dbReference type="Pfam" id="PF07835">
    <property type="entry name" value="COX4_pro_2"/>
    <property type="match status" value="1"/>
</dbReference>
<feature type="domain" description="Cytochrome c oxidase subunit IV bacterial aa3 type" evidence="2">
    <location>
        <begin position="16"/>
        <end position="50"/>
    </location>
</feature>
<proteinExistence type="predicted"/>
<keyword evidence="1" id="KW-0472">Membrane</keyword>
<protein>
    <submittedName>
        <fullName evidence="3">Aa3-type cytochrome c oxidase subunit IV</fullName>
    </submittedName>
</protein>
<keyword evidence="1" id="KW-0812">Transmembrane</keyword>
<evidence type="ECO:0000313" key="3">
    <source>
        <dbReference type="EMBL" id="MBD8067306.1"/>
    </source>
</evidence>
<feature type="transmembrane region" description="Helical" evidence="1">
    <location>
        <begin position="33"/>
        <end position="51"/>
    </location>
</feature>
<dbReference type="SUPFAM" id="SSF81469">
    <property type="entry name" value="Bacterial aa3 type cytochrome c oxidase subunit IV"/>
    <property type="match status" value="1"/>
</dbReference>
<dbReference type="InterPro" id="IPR012422">
    <property type="entry name" value="Cyt_c_oxidase_su4_bac-aa3"/>
</dbReference>
<evidence type="ECO:0000259" key="2">
    <source>
        <dbReference type="Pfam" id="PF07835"/>
    </source>
</evidence>
<dbReference type="EMBL" id="JACYFU010000006">
    <property type="protein sequence ID" value="MBD8067306.1"/>
    <property type="molecule type" value="Genomic_DNA"/>
</dbReference>
<comment type="caution">
    <text evidence="3">The sequence shown here is derived from an EMBL/GenBank/DDBJ whole genome shotgun (WGS) entry which is preliminary data.</text>
</comment>
<dbReference type="Gene3D" id="1.20.5.160">
    <property type="entry name" value="Bacterial aa3 type cytochrome c oxidase subunit IV"/>
    <property type="match status" value="1"/>
</dbReference>
<accession>A0A927IV28</accession>
<keyword evidence="1" id="KW-1133">Transmembrane helix</keyword>
<evidence type="ECO:0000313" key="4">
    <source>
        <dbReference type="Proteomes" id="UP000654108"/>
    </source>
</evidence>
<name>A0A927IV28_9HYPH</name>
<evidence type="ECO:0000256" key="1">
    <source>
        <dbReference type="SAM" id="Phobius"/>
    </source>
</evidence>
<dbReference type="InterPro" id="IPR036596">
    <property type="entry name" value="Cyt-C_aa3_sf"/>
</dbReference>
<keyword evidence="4" id="KW-1185">Reference proteome</keyword>
<dbReference type="AlphaFoldDB" id="A0A927IV28"/>
<reference evidence="3" key="1">
    <citation type="submission" date="2020-09" db="EMBL/GenBank/DDBJ databases">
        <title>Genome seq and assembly of Devosia sp.</title>
        <authorList>
            <person name="Chhetri G."/>
        </authorList>
    </citation>
    <scope>NUCLEOTIDE SEQUENCE</scope>
    <source>
        <strain evidence="3">PTR5</strain>
    </source>
</reference>